<dbReference type="RefSeq" id="WP_008858546.1">
    <property type="nucleotide sequence ID" value="NZ_JH591187.1"/>
</dbReference>
<dbReference type="SUPFAM" id="SSF103481">
    <property type="entry name" value="Multidrug resistance efflux transporter EmrE"/>
    <property type="match status" value="2"/>
</dbReference>
<dbReference type="Gene3D" id="1.10.3730.20">
    <property type="match status" value="1"/>
</dbReference>
<feature type="transmembrane region" description="Helical" evidence="2">
    <location>
        <begin position="41"/>
        <end position="58"/>
    </location>
</feature>
<keyword evidence="2" id="KW-0812">Transmembrane</keyword>
<protein>
    <submittedName>
        <fullName evidence="4">Protein RarD</fullName>
    </submittedName>
</protein>
<comment type="similarity">
    <text evidence="1">Belongs to the EamA transporter family.</text>
</comment>
<organism evidence="4 5">
    <name type="scientific">Dialister succinatiphilus YIT 11850</name>
    <dbReference type="NCBI Taxonomy" id="742743"/>
    <lineage>
        <taxon>Bacteria</taxon>
        <taxon>Bacillati</taxon>
        <taxon>Bacillota</taxon>
        <taxon>Negativicutes</taxon>
        <taxon>Veillonellales</taxon>
        <taxon>Veillonellaceae</taxon>
        <taxon>Dialister</taxon>
    </lineage>
</organism>
<feature type="transmembrane region" description="Helical" evidence="2">
    <location>
        <begin position="209"/>
        <end position="232"/>
    </location>
</feature>
<dbReference type="GO" id="GO:0016020">
    <property type="term" value="C:membrane"/>
    <property type="evidence" value="ECO:0007669"/>
    <property type="project" value="InterPro"/>
</dbReference>
<evidence type="ECO:0000313" key="5">
    <source>
        <dbReference type="Proteomes" id="UP000003277"/>
    </source>
</evidence>
<feature type="transmembrane region" description="Helical" evidence="2">
    <location>
        <begin position="244"/>
        <end position="263"/>
    </location>
</feature>
<evidence type="ECO:0000256" key="1">
    <source>
        <dbReference type="ARBA" id="ARBA00007362"/>
    </source>
</evidence>
<feature type="transmembrane region" description="Helical" evidence="2">
    <location>
        <begin position="123"/>
        <end position="143"/>
    </location>
</feature>
<dbReference type="InterPro" id="IPR000620">
    <property type="entry name" value="EamA_dom"/>
</dbReference>
<feature type="transmembrane region" description="Helical" evidence="2">
    <location>
        <begin position="149"/>
        <end position="170"/>
    </location>
</feature>
<dbReference type="AlphaFoldDB" id="H1CXF1"/>
<feature type="transmembrane region" description="Helical" evidence="2">
    <location>
        <begin position="98"/>
        <end position="116"/>
    </location>
</feature>
<dbReference type="PANTHER" id="PTHR22911:SF102">
    <property type="entry name" value="MEMBRANE PROTEIN"/>
    <property type="match status" value="1"/>
</dbReference>
<feature type="transmembrane region" description="Helical" evidence="2">
    <location>
        <begin position="12"/>
        <end position="29"/>
    </location>
</feature>
<dbReference type="STRING" id="742743.HMPREF9453_00039"/>
<dbReference type="PATRIC" id="fig|742743.3.peg.40"/>
<dbReference type="HOGENOM" id="CLU_033863_15_1_9"/>
<keyword evidence="2" id="KW-0472">Membrane</keyword>
<sequence>MKEETMRAKGQFIFAMMIFGTLGIFIRYIPLPSTVIAEARGILATLFLLAMVCLRHSSISREAVKKNFKILFLSGAAIGVNWILLFEAYHYTTVSTATLSYYMAPVFVILASPFVVKEKLTVVKFLCALSAFAGMVLISGVLTEPGEGVTFKGIGFGLGAAAFYASVMLLNQFLKDISAYDMTITQLGLASLVLLPYTLGTEDFSSMTFAPLTVVLLLTVGIVHTGITYTLYFGSMHHLHAQTAALFSYIDPIVAIILSACWLAEPLGFSGIAGAILILGSTVLSSFCQKTRA</sequence>
<comment type="caution">
    <text evidence="4">The sequence shown here is derived from an EMBL/GenBank/DDBJ whole genome shotgun (WGS) entry which is preliminary data.</text>
</comment>
<feature type="domain" description="EamA" evidence="3">
    <location>
        <begin position="12"/>
        <end position="139"/>
    </location>
</feature>
<keyword evidence="2" id="KW-1133">Transmembrane helix</keyword>
<gene>
    <name evidence="4" type="ORF">HMPREF9453_00039</name>
</gene>
<evidence type="ECO:0000259" key="3">
    <source>
        <dbReference type="Pfam" id="PF00892"/>
    </source>
</evidence>
<evidence type="ECO:0000313" key="4">
    <source>
        <dbReference type="EMBL" id="EHO63982.1"/>
    </source>
</evidence>
<dbReference type="InterPro" id="IPR037185">
    <property type="entry name" value="EmrE-like"/>
</dbReference>
<feature type="transmembrane region" description="Helical" evidence="2">
    <location>
        <begin position="70"/>
        <end position="92"/>
    </location>
</feature>
<proteinExistence type="inferred from homology"/>
<dbReference type="PANTHER" id="PTHR22911">
    <property type="entry name" value="ACYL-MALONYL CONDENSING ENZYME-RELATED"/>
    <property type="match status" value="1"/>
</dbReference>
<dbReference type="Proteomes" id="UP000003277">
    <property type="component" value="Unassembled WGS sequence"/>
</dbReference>
<dbReference type="eggNOG" id="COG0697">
    <property type="taxonomic scope" value="Bacteria"/>
</dbReference>
<reference evidence="4 5" key="1">
    <citation type="submission" date="2011-11" db="EMBL/GenBank/DDBJ databases">
        <title>The Genome Sequence of Dialister succinatiphilus YIT 11850.</title>
        <authorList>
            <consortium name="The Broad Institute Genome Sequencing Platform"/>
            <person name="Earl A."/>
            <person name="Ward D."/>
            <person name="Feldgarden M."/>
            <person name="Gevers D."/>
            <person name="Morotomi M."/>
            <person name="Young S.K."/>
            <person name="Zeng Q."/>
            <person name="Gargeya S."/>
            <person name="Fitzgerald M."/>
            <person name="Haas B."/>
            <person name="Abouelleil A."/>
            <person name="Alvarado L."/>
            <person name="Arachchi H.M."/>
            <person name="Berlin A."/>
            <person name="Brown A."/>
            <person name="Chapman S.B."/>
            <person name="Dunbar C."/>
            <person name="Gearin G."/>
            <person name="Goldberg J."/>
            <person name="Griggs A."/>
            <person name="Gujja S."/>
            <person name="Heiman D."/>
            <person name="Howarth C."/>
            <person name="Lui A."/>
            <person name="MacDonald P.J.P."/>
            <person name="Montmayeur A."/>
            <person name="Murphy C."/>
            <person name="Neiman D."/>
            <person name="Pearson M."/>
            <person name="Priest M."/>
            <person name="Roberts A."/>
            <person name="Saif S."/>
            <person name="Shea T."/>
            <person name="Sisk P."/>
            <person name="Stolte C."/>
            <person name="Sykes S."/>
            <person name="Wortman J."/>
            <person name="Nusbaum C."/>
            <person name="Birren B."/>
        </authorList>
    </citation>
    <scope>NUCLEOTIDE SEQUENCE [LARGE SCALE GENOMIC DNA]</scope>
    <source>
        <strain evidence="4 5">YIT 11850</strain>
    </source>
</reference>
<accession>H1CXF1</accession>
<feature type="transmembrane region" description="Helical" evidence="2">
    <location>
        <begin position="269"/>
        <end position="288"/>
    </location>
</feature>
<keyword evidence="5" id="KW-1185">Reference proteome</keyword>
<evidence type="ECO:0000256" key="2">
    <source>
        <dbReference type="SAM" id="Phobius"/>
    </source>
</evidence>
<name>H1CXF1_9FIRM</name>
<feature type="domain" description="EamA" evidence="3">
    <location>
        <begin position="152"/>
        <end position="286"/>
    </location>
</feature>
<dbReference type="Pfam" id="PF00892">
    <property type="entry name" value="EamA"/>
    <property type="match status" value="2"/>
</dbReference>
<feature type="transmembrane region" description="Helical" evidence="2">
    <location>
        <begin position="177"/>
        <end position="197"/>
    </location>
</feature>
<dbReference type="EMBL" id="ADLT01000001">
    <property type="protein sequence ID" value="EHO63982.1"/>
    <property type="molecule type" value="Genomic_DNA"/>
</dbReference>